<dbReference type="AlphaFoldDB" id="A0A1A9Z1N6"/>
<accession>A0A1A9Z1N6</accession>
<dbReference type="EnsemblMetazoa" id="GPAI000968-RA">
    <property type="protein sequence ID" value="GPAI000968-PA"/>
    <property type="gene ID" value="GPAI000968"/>
</dbReference>
<keyword evidence="1" id="KW-0812">Transmembrane</keyword>
<keyword evidence="1" id="KW-0472">Membrane</keyword>
<sequence>MMIISYLEEHSGETFARPQNAFSFFTVTIVMVEGCVVNNTLWLCILNFMFLYSTIYWLKSSTRIKKKSASARTCIRQVNLCPISSHGSAMLPSQSNNKQVMA</sequence>
<proteinExistence type="predicted"/>
<protein>
    <submittedName>
        <fullName evidence="2">Uncharacterized protein</fullName>
    </submittedName>
</protein>
<evidence type="ECO:0000313" key="3">
    <source>
        <dbReference type="Proteomes" id="UP000092445"/>
    </source>
</evidence>
<keyword evidence="1" id="KW-1133">Transmembrane helix</keyword>
<feature type="transmembrane region" description="Helical" evidence="1">
    <location>
        <begin position="40"/>
        <end position="58"/>
    </location>
</feature>
<name>A0A1A9Z1N6_GLOPL</name>
<dbReference type="VEuPathDB" id="VectorBase:GPAI000968"/>
<dbReference type="Proteomes" id="UP000092445">
    <property type="component" value="Unassembled WGS sequence"/>
</dbReference>
<reference evidence="3" key="1">
    <citation type="submission" date="2014-03" db="EMBL/GenBank/DDBJ databases">
        <authorList>
            <person name="Aksoy S."/>
            <person name="Warren W."/>
            <person name="Wilson R.K."/>
        </authorList>
    </citation>
    <scope>NUCLEOTIDE SEQUENCE [LARGE SCALE GENOMIC DNA]</scope>
    <source>
        <strain evidence="3">IAEA</strain>
    </source>
</reference>
<evidence type="ECO:0000313" key="2">
    <source>
        <dbReference type="EnsemblMetazoa" id="GPAI000968-PA"/>
    </source>
</evidence>
<reference evidence="2" key="2">
    <citation type="submission" date="2020-05" db="UniProtKB">
        <authorList>
            <consortium name="EnsemblMetazoa"/>
        </authorList>
    </citation>
    <scope>IDENTIFICATION</scope>
    <source>
        <strain evidence="2">IAEA</strain>
    </source>
</reference>
<keyword evidence="3" id="KW-1185">Reference proteome</keyword>
<evidence type="ECO:0000256" key="1">
    <source>
        <dbReference type="SAM" id="Phobius"/>
    </source>
</evidence>
<organism evidence="2 3">
    <name type="scientific">Glossina pallidipes</name>
    <name type="common">Tsetse fly</name>
    <dbReference type="NCBI Taxonomy" id="7398"/>
    <lineage>
        <taxon>Eukaryota</taxon>
        <taxon>Metazoa</taxon>
        <taxon>Ecdysozoa</taxon>
        <taxon>Arthropoda</taxon>
        <taxon>Hexapoda</taxon>
        <taxon>Insecta</taxon>
        <taxon>Pterygota</taxon>
        <taxon>Neoptera</taxon>
        <taxon>Endopterygota</taxon>
        <taxon>Diptera</taxon>
        <taxon>Brachycera</taxon>
        <taxon>Muscomorpha</taxon>
        <taxon>Hippoboscoidea</taxon>
        <taxon>Glossinidae</taxon>
        <taxon>Glossina</taxon>
    </lineage>
</organism>